<keyword evidence="1" id="KW-0812">Transmembrane</keyword>
<evidence type="ECO:0000256" key="1">
    <source>
        <dbReference type="SAM" id="Phobius"/>
    </source>
</evidence>
<keyword evidence="1" id="KW-0472">Membrane</keyword>
<sequence length="76" mass="8607">MRKNAWLSINGFTIGTIMGLLLSYCVVILLRHLNNSLTLFHYMDVKEEMLLLVATFIGALIGNILDKKKTSQHKTT</sequence>
<reference evidence="3" key="1">
    <citation type="submission" date="2015-07" db="EMBL/GenBank/DDBJ databases">
        <title>Genome sequencing project for genomic taxonomy and phylogenomics of Bacillus-like bacteria.</title>
        <authorList>
            <person name="Liu B."/>
            <person name="Wang J."/>
            <person name="Zhu Y."/>
            <person name="Liu G."/>
            <person name="Chen Q."/>
            <person name="Chen Z."/>
            <person name="Lan J."/>
            <person name="Che J."/>
            <person name="Ge C."/>
            <person name="Shi H."/>
            <person name="Pan Z."/>
            <person name="Liu X."/>
        </authorList>
    </citation>
    <scope>NUCLEOTIDE SEQUENCE [LARGE SCALE GENOMIC DNA]</scope>
    <source>
        <strain evidence="3">FJAT-27997</strain>
    </source>
</reference>
<keyword evidence="3" id="KW-1185">Reference proteome</keyword>
<dbReference type="AlphaFoldDB" id="A0A0K9GSG6"/>
<accession>A0A0K9GSG6</accession>
<feature type="transmembrane region" description="Helical" evidence="1">
    <location>
        <begin position="7"/>
        <end position="29"/>
    </location>
</feature>
<dbReference type="Proteomes" id="UP000037146">
    <property type="component" value="Unassembled WGS sequence"/>
</dbReference>
<organism evidence="2 3">
    <name type="scientific">Peribacillus loiseleuriae</name>
    <dbReference type="NCBI Taxonomy" id="1679170"/>
    <lineage>
        <taxon>Bacteria</taxon>
        <taxon>Bacillati</taxon>
        <taxon>Bacillota</taxon>
        <taxon>Bacilli</taxon>
        <taxon>Bacillales</taxon>
        <taxon>Bacillaceae</taxon>
        <taxon>Peribacillus</taxon>
    </lineage>
</organism>
<evidence type="ECO:0000313" key="3">
    <source>
        <dbReference type="Proteomes" id="UP000037146"/>
    </source>
</evidence>
<dbReference type="EMBL" id="LFZW01000001">
    <property type="protein sequence ID" value="KMY49629.1"/>
    <property type="molecule type" value="Genomic_DNA"/>
</dbReference>
<proteinExistence type="predicted"/>
<dbReference type="PATRIC" id="fig|1679170.3.peg.1915"/>
<feature type="transmembrane region" description="Helical" evidence="1">
    <location>
        <begin position="49"/>
        <end position="65"/>
    </location>
</feature>
<protein>
    <submittedName>
        <fullName evidence="2">Uncharacterized protein</fullName>
    </submittedName>
</protein>
<comment type="caution">
    <text evidence="2">The sequence shown here is derived from an EMBL/GenBank/DDBJ whole genome shotgun (WGS) entry which is preliminary data.</text>
</comment>
<keyword evidence="1" id="KW-1133">Transmembrane helix</keyword>
<dbReference type="RefSeq" id="WP_049680970.1">
    <property type="nucleotide sequence ID" value="NZ_LFZW01000001.1"/>
</dbReference>
<dbReference type="OrthoDB" id="2606699at2"/>
<name>A0A0K9GSG6_9BACI</name>
<gene>
    <name evidence="2" type="ORF">AC625_08830</name>
</gene>
<evidence type="ECO:0000313" key="2">
    <source>
        <dbReference type="EMBL" id="KMY49629.1"/>
    </source>
</evidence>